<dbReference type="PROSITE" id="PS51898">
    <property type="entry name" value="TYR_RECOMBINASE"/>
    <property type="match status" value="1"/>
</dbReference>
<dbReference type="EMBL" id="JAWIIV010000036">
    <property type="protein sequence ID" value="MEC4722776.1"/>
    <property type="molecule type" value="Genomic_DNA"/>
</dbReference>
<evidence type="ECO:0000256" key="3">
    <source>
        <dbReference type="ARBA" id="ARBA00023125"/>
    </source>
</evidence>
<dbReference type="PANTHER" id="PTHR30349:SF41">
    <property type="entry name" value="INTEGRASE_RECOMBINASE PROTEIN MJ0367-RELATED"/>
    <property type="match status" value="1"/>
</dbReference>
<keyword evidence="4" id="KW-0233">DNA recombination</keyword>
<dbReference type="InterPro" id="IPR013762">
    <property type="entry name" value="Integrase-like_cat_sf"/>
</dbReference>
<accession>A0ABU6JGI5</accession>
<keyword evidence="7" id="KW-1185">Reference proteome</keyword>
<evidence type="ECO:0000256" key="2">
    <source>
        <dbReference type="ARBA" id="ARBA00022908"/>
    </source>
</evidence>
<protein>
    <submittedName>
        <fullName evidence="6">Tyrosine-type recombinase/integrase</fullName>
    </submittedName>
</protein>
<dbReference type="CDD" id="cd00397">
    <property type="entry name" value="DNA_BRE_C"/>
    <property type="match status" value="1"/>
</dbReference>
<feature type="domain" description="Tyr recombinase" evidence="5">
    <location>
        <begin position="159"/>
        <end position="397"/>
    </location>
</feature>
<dbReference type="Proteomes" id="UP001352263">
    <property type="component" value="Unassembled WGS sequence"/>
</dbReference>
<comment type="caution">
    <text evidence="6">The sequence shown here is derived from an EMBL/GenBank/DDBJ whole genome shotgun (WGS) entry which is preliminary data.</text>
</comment>
<keyword evidence="2" id="KW-0229">DNA integration</keyword>
<dbReference type="Gene3D" id="1.10.443.10">
    <property type="entry name" value="Intergrase catalytic core"/>
    <property type="match status" value="1"/>
</dbReference>
<dbReference type="SUPFAM" id="SSF56349">
    <property type="entry name" value="DNA breaking-rejoining enzymes"/>
    <property type="match status" value="1"/>
</dbReference>
<dbReference type="PANTHER" id="PTHR30349">
    <property type="entry name" value="PHAGE INTEGRASE-RELATED"/>
    <property type="match status" value="1"/>
</dbReference>
<evidence type="ECO:0000313" key="7">
    <source>
        <dbReference type="Proteomes" id="UP001352263"/>
    </source>
</evidence>
<reference evidence="6 7" key="1">
    <citation type="submission" date="2023-10" db="EMBL/GenBank/DDBJ databases">
        <title>Noviherbaspirillum sp. CPCC 100848 genome assembly.</title>
        <authorList>
            <person name="Li X.Y."/>
            <person name="Fang X.M."/>
        </authorList>
    </citation>
    <scope>NUCLEOTIDE SEQUENCE [LARGE SCALE GENOMIC DNA]</scope>
    <source>
        <strain evidence="6 7">CPCC 100848</strain>
    </source>
</reference>
<proteinExistence type="inferred from homology"/>
<organism evidence="6 7">
    <name type="scientific">Noviherbaspirillum album</name>
    <dbReference type="NCBI Taxonomy" id="3080276"/>
    <lineage>
        <taxon>Bacteria</taxon>
        <taxon>Pseudomonadati</taxon>
        <taxon>Pseudomonadota</taxon>
        <taxon>Betaproteobacteria</taxon>
        <taxon>Burkholderiales</taxon>
        <taxon>Oxalobacteraceae</taxon>
        <taxon>Noviherbaspirillum</taxon>
    </lineage>
</organism>
<gene>
    <name evidence="6" type="ORF">RY831_26810</name>
</gene>
<sequence>MNLVLKPEMLADLMLAKPEPDHALGPVVDDWQAAEVVLRAVREKSRSTTGQTEATYRFHLVKLRWYCENVARVTPSRWSAQDVDRFAVFLADLPADALALPGTKEGQGGWTPFKAPPSRSSQADIKRFVHALFNAWHRMGYIRINPMGLVGTTNARKVNAQRAISLDLYDLVLRGIESVPKTTFTERQRAVRDRFIFEALRGLGLRSSELVHAKMAAFYQVTIPKTGKRYWVFHVTPETGKGGKERRVPVPKSVWDAFGVYRRAFGLPECPTAGENTRLLLSSRTNPVPMRDTEIRRTQDRRFFKAWREITTRQGVYTIVKDRLSATAELLEASGEQFAAEQLRAASPHWLRHTFGKASLLAGQNVRTVASALGHASLETTMIYTEQDALDLIDAVERSATGTLAGEGGFAVQEPTNVG</sequence>
<keyword evidence="3" id="KW-0238">DNA-binding</keyword>
<dbReference type="Pfam" id="PF00589">
    <property type="entry name" value="Phage_integrase"/>
    <property type="match status" value="1"/>
</dbReference>
<evidence type="ECO:0000313" key="6">
    <source>
        <dbReference type="EMBL" id="MEC4722776.1"/>
    </source>
</evidence>
<evidence type="ECO:0000256" key="4">
    <source>
        <dbReference type="ARBA" id="ARBA00023172"/>
    </source>
</evidence>
<dbReference type="RefSeq" id="WP_326509434.1">
    <property type="nucleotide sequence ID" value="NZ_JAWIIV010000036.1"/>
</dbReference>
<dbReference type="InterPro" id="IPR011010">
    <property type="entry name" value="DNA_brk_join_enz"/>
</dbReference>
<dbReference type="InterPro" id="IPR002104">
    <property type="entry name" value="Integrase_catalytic"/>
</dbReference>
<evidence type="ECO:0000259" key="5">
    <source>
        <dbReference type="PROSITE" id="PS51898"/>
    </source>
</evidence>
<comment type="similarity">
    <text evidence="1">Belongs to the 'phage' integrase family.</text>
</comment>
<evidence type="ECO:0000256" key="1">
    <source>
        <dbReference type="ARBA" id="ARBA00008857"/>
    </source>
</evidence>
<dbReference type="InterPro" id="IPR050090">
    <property type="entry name" value="Tyrosine_recombinase_XerCD"/>
</dbReference>
<name>A0ABU6JGI5_9BURK</name>